<proteinExistence type="predicted"/>
<gene>
    <name evidence="2" type="ORF">Nepgr_012859</name>
</gene>
<accession>A0AAD3SGR1</accession>
<name>A0AAD3SGR1_NEPGR</name>
<feature type="region of interest" description="Disordered" evidence="1">
    <location>
        <begin position="23"/>
        <end position="72"/>
    </location>
</feature>
<reference evidence="2" key="1">
    <citation type="submission" date="2023-05" db="EMBL/GenBank/DDBJ databases">
        <title>Nepenthes gracilis genome sequencing.</title>
        <authorList>
            <person name="Fukushima K."/>
        </authorList>
    </citation>
    <scope>NUCLEOTIDE SEQUENCE</scope>
    <source>
        <strain evidence="2">SING2019-196</strain>
    </source>
</reference>
<dbReference type="EMBL" id="BSYO01000010">
    <property type="protein sequence ID" value="GMH11018.1"/>
    <property type="molecule type" value="Genomic_DNA"/>
</dbReference>
<dbReference type="AlphaFoldDB" id="A0AAD3SGR1"/>
<comment type="caution">
    <text evidence="2">The sequence shown here is derived from an EMBL/GenBank/DDBJ whole genome shotgun (WGS) entry which is preliminary data.</text>
</comment>
<feature type="compositionally biased region" description="Low complexity" evidence="1">
    <location>
        <begin position="34"/>
        <end position="58"/>
    </location>
</feature>
<organism evidence="2 3">
    <name type="scientific">Nepenthes gracilis</name>
    <name type="common">Slender pitcher plant</name>
    <dbReference type="NCBI Taxonomy" id="150966"/>
    <lineage>
        <taxon>Eukaryota</taxon>
        <taxon>Viridiplantae</taxon>
        <taxon>Streptophyta</taxon>
        <taxon>Embryophyta</taxon>
        <taxon>Tracheophyta</taxon>
        <taxon>Spermatophyta</taxon>
        <taxon>Magnoliopsida</taxon>
        <taxon>eudicotyledons</taxon>
        <taxon>Gunneridae</taxon>
        <taxon>Pentapetalae</taxon>
        <taxon>Caryophyllales</taxon>
        <taxon>Nepenthaceae</taxon>
        <taxon>Nepenthes</taxon>
    </lineage>
</organism>
<dbReference type="Proteomes" id="UP001279734">
    <property type="component" value="Unassembled WGS sequence"/>
</dbReference>
<keyword evidence="3" id="KW-1185">Reference proteome</keyword>
<protein>
    <submittedName>
        <fullName evidence="2">Uncharacterized protein</fullName>
    </submittedName>
</protein>
<evidence type="ECO:0000256" key="1">
    <source>
        <dbReference type="SAM" id="MobiDB-lite"/>
    </source>
</evidence>
<sequence>MFHSPVSYSLDISSNSLHLNDVFDSSTQAPHRPPLNTSSPLPSSASSPSVSTDSNDFSPDPPSAPQTDMLLQRSLRVRRAPQYLLDFTFSKLFSLDQTNHQSITWFPLLVDLIL</sequence>
<evidence type="ECO:0000313" key="3">
    <source>
        <dbReference type="Proteomes" id="UP001279734"/>
    </source>
</evidence>
<evidence type="ECO:0000313" key="2">
    <source>
        <dbReference type="EMBL" id="GMH11018.1"/>
    </source>
</evidence>